<dbReference type="InterPro" id="IPR015943">
    <property type="entry name" value="WD40/YVTN_repeat-like_dom_sf"/>
</dbReference>
<dbReference type="Proteomes" id="UP001391051">
    <property type="component" value="Unassembled WGS sequence"/>
</dbReference>
<evidence type="ECO:0000259" key="7">
    <source>
        <dbReference type="Pfam" id="PF24883"/>
    </source>
</evidence>
<comment type="subcellular location">
    <subcellularLocation>
        <location evidence="4">Endoplasmic reticulum membrane</location>
    </subcellularLocation>
</comment>
<keyword evidence="4" id="KW-0378">Hydrolase</keyword>
<accession>A0ABR1Q9W0</accession>
<dbReference type="InterPro" id="IPR036322">
    <property type="entry name" value="WD40_repeat_dom_sf"/>
</dbReference>
<dbReference type="Pfam" id="PF07819">
    <property type="entry name" value="PGAP1"/>
    <property type="match status" value="1"/>
</dbReference>
<evidence type="ECO:0000259" key="5">
    <source>
        <dbReference type="Pfam" id="PF07819"/>
    </source>
</evidence>
<comment type="similarity">
    <text evidence="4">Belongs to the GPI inositol-deacylase family.</text>
</comment>
<dbReference type="Gene3D" id="3.40.50.300">
    <property type="entry name" value="P-loop containing nucleotide triphosphate hydrolases"/>
    <property type="match status" value="1"/>
</dbReference>
<dbReference type="GeneID" id="92079511"/>
<dbReference type="Gene3D" id="2.130.10.10">
    <property type="entry name" value="YVTN repeat-like/Quinoprotein amine dehydrogenase"/>
    <property type="match status" value="3"/>
</dbReference>
<dbReference type="EMBL" id="JAQQWE010000006">
    <property type="protein sequence ID" value="KAK7949341.1"/>
    <property type="molecule type" value="Genomic_DNA"/>
</dbReference>
<proteinExistence type="inferred from homology"/>
<feature type="non-terminal residue" evidence="8">
    <location>
        <position position="1"/>
    </location>
</feature>
<sequence length="1577" mass="176112">SSSSSSKPSTSLTRRFSRRLSLRFGHPKSPEQPKRNQFGLNTVFEPPEPSDVVADFVFIHGLGGGSSKTWSCSHDPDCFWPERWLPQDDAFQGVRIHSFGYDANWKSFQATQLDVHSFGEYLMEELASNPKIRDQDTNIVLLGHSMGGLVIKKACILARTNPGFSSLSRRFHSFYFLGTPHKGAGLATTLNNILHAGGTNRHYITGLEAKSELIRVLNDQFRLHYYGIRLHTFYETQPIQPLGIVVDYESATLGYAEERSQLLNANHRDLTKFSSTEESNYRSLRNRLAITAEEIRAVSSRPLAVNAHTPDVARTHEEPHPPESTGEQMRAVESYLCLHQTDEILSTLDDARLNGSCFWLTQKPSFREWLGADAPRYYWLKGPPACGKSIIASHVIDRLRGFPTCSYFFKTGERVTSNLSTFLRSMAYQMARVNPVVREALFLLTKQGTAVDVRSHKSIWHNVFTGCIFQKEFNRPHYWVIDALDEASDGGSLDDYWSLLAKIENNVPLKVFITSRPGQAIELFFAALPTIAETVRPEDSLQDIRLYVEKDSPKLPVTDGERQQLINRIVEKSGGSFLWIVLVMQKLRDVVTTEEVHDVLDRVPDQMSELYTSNIRRLESGQSYQADEIVKHIITWAICSMKTLTVDEMKDVIKIGLGTTVVRDLKVHLPYLSGQFLDVDKQSNIRVVHETARAFLTMSTLNSPFRVDLPDGHRLVATTCLKYLLSEDLKYSKRKRSVVASSGISKVTIADYACQRFSEHIFRASSASNELFNLLQDFFCTNVLSWIECVAHLRDLDCLIRTSRHLSSYLSRRAKHTPVVPEDLSAWVLDLPRIVTQFGVNLLSDPSSIHTLVPPFCPRESAVYRHFGYAEDGIKLVGAWNSGWDDRICSLVYHETNATALATLDERFAVGFSDGTIRIYRTSTCQEMSSINHGESVRILEFGATAKLLASSGLHYVKLWNVASGTELLSVRTESQTLAMALTETGTSLVAASRDKQITSWRTANGSRVHTHAWADTFIDAKEPGNYLTPNAVKISLEHQLMVVVYRSKPVQLYSLERQRPIGACIRQETNKHSQAGHLVHSAILNPNPAYQRLVVSYWDQCVVTFDTTTCKPVASVDAGLDGLAISPNGKTLVGYDGFGGIKLYDFETLQFLYEIPMKGDPITSIAFTSDNLRLIDVRGAQTNVWEPMVLVSQDADSNGSEPSDSVRRIFDEPNGPVVDQSVDITVIHCCEACGIAFCGRNNGRVDTCNLDNPRKTMRNIYKHRGGFTSVTCLDWSYKSKVAVSADTSGHFRVMQIKTGERRQWSAKPLLESTLGQGCSISQVLLDPAGALVLVSSSGVDMVWSISKKAQVASVTGRRRIAWKWFNRPLFPSQVILVEDNLVKILNWADLMPIVSAEDATATLPAEIPYLEAQVEADAISISSEGGDLIFAQRLPLSQSVLYLASAQVTTTKVLVLDLSSPVSSTTAPSLETTDLRRTRNVANIPDVDYIIGTVKRFNLPYLVFISCHGWVCSVELGDGLSDTGFQKHFFIPSVWRTGNSTFTARVRKNQDIIIIHNDGVIVIKNGLDNGDHISVF</sequence>
<dbReference type="Gene3D" id="3.40.50.1820">
    <property type="entry name" value="alpha/beta hydrolase"/>
    <property type="match status" value="1"/>
</dbReference>
<feature type="domain" description="GPI inositol-deacylase PGAP1-like alpha/beta" evidence="5">
    <location>
        <begin position="57"/>
        <end position="184"/>
    </location>
</feature>
<feature type="domain" description="Nephrocystin 3-like N-terminal" evidence="7">
    <location>
        <begin position="355"/>
        <end position="516"/>
    </location>
</feature>
<evidence type="ECO:0000256" key="3">
    <source>
        <dbReference type="ARBA" id="ARBA00022737"/>
    </source>
</evidence>
<keyword evidence="4" id="KW-0256">Endoplasmic reticulum</keyword>
<keyword evidence="9" id="KW-1185">Reference proteome</keyword>
<dbReference type="EC" id="3.1.-.-" evidence="4"/>
<evidence type="ECO:0000313" key="8">
    <source>
        <dbReference type="EMBL" id="KAK7949341.1"/>
    </source>
</evidence>
<dbReference type="Pfam" id="PF22939">
    <property type="entry name" value="WHD_GPIID"/>
    <property type="match status" value="1"/>
</dbReference>
<dbReference type="InterPro" id="IPR027417">
    <property type="entry name" value="P-loop_NTPase"/>
</dbReference>
<dbReference type="InterPro" id="IPR029058">
    <property type="entry name" value="AB_hydrolase_fold"/>
</dbReference>
<evidence type="ECO:0000256" key="2">
    <source>
        <dbReference type="ARBA" id="ARBA00015856"/>
    </source>
</evidence>
<dbReference type="RefSeq" id="XP_066698847.1">
    <property type="nucleotide sequence ID" value="XM_066846449.1"/>
</dbReference>
<name>A0ABR1Q9W0_9PEZI</name>
<dbReference type="SUPFAM" id="SSF52540">
    <property type="entry name" value="P-loop containing nucleoside triphosphate hydrolases"/>
    <property type="match status" value="1"/>
</dbReference>
<evidence type="ECO:0000256" key="1">
    <source>
        <dbReference type="ARBA" id="ARBA00003496"/>
    </source>
</evidence>
<keyword evidence="4" id="KW-0653">Protein transport</keyword>
<dbReference type="PANTHER" id="PTHR10039">
    <property type="entry name" value="AMELOGENIN"/>
    <property type="match status" value="1"/>
</dbReference>
<protein>
    <recommendedName>
        <fullName evidence="2 4">GPI inositol-deacylase</fullName>
        <ecNumber evidence="4">3.1.-.-</ecNumber>
    </recommendedName>
</protein>
<dbReference type="SMART" id="SM00320">
    <property type="entry name" value="WD40"/>
    <property type="match status" value="5"/>
</dbReference>
<evidence type="ECO:0000256" key="4">
    <source>
        <dbReference type="RuleBase" id="RU365011"/>
    </source>
</evidence>
<comment type="function">
    <text evidence="1 4">Involved in inositol deacylation of GPI-anchored proteins which plays important roles in the quality control and ER-associated degradation of GPI-anchored proteins.</text>
</comment>
<reference evidence="8 9" key="1">
    <citation type="submission" date="2023-01" db="EMBL/GenBank/DDBJ databases">
        <title>Analysis of 21 Apiospora genomes using comparative genomics revels a genus with tremendous synthesis potential of carbohydrate active enzymes and secondary metabolites.</title>
        <authorList>
            <person name="Sorensen T."/>
        </authorList>
    </citation>
    <scope>NUCLEOTIDE SEQUENCE [LARGE SCALE GENOMIC DNA]</scope>
    <source>
        <strain evidence="8 9">CBS 24483</strain>
    </source>
</reference>
<dbReference type="SUPFAM" id="SSF53474">
    <property type="entry name" value="alpha/beta-Hydrolases"/>
    <property type="match status" value="1"/>
</dbReference>
<dbReference type="InterPro" id="IPR012908">
    <property type="entry name" value="PGAP1-ab_dom-like"/>
</dbReference>
<keyword evidence="3" id="KW-0677">Repeat</keyword>
<dbReference type="SUPFAM" id="SSF50998">
    <property type="entry name" value="Quinoprotein alcohol dehydrogenase-like"/>
    <property type="match status" value="1"/>
</dbReference>
<dbReference type="Pfam" id="PF24883">
    <property type="entry name" value="NPHP3_N"/>
    <property type="match status" value="1"/>
</dbReference>
<dbReference type="InterPro" id="IPR056884">
    <property type="entry name" value="NPHP3-like_N"/>
</dbReference>
<dbReference type="InterPro" id="IPR011047">
    <property type="entry name" value="Quinoprotein_ADH-like_sf"/>
</dbReference>
<dbReference type="InterPro" id="IPR054471">
    <property type="entry name" value="GPIID_WHD"/>
</dbReference>
<dbReference type="SUPFAM" id="SSF50978">
    <property type="entry name" value="WD40 repeat-like"/>
    <property type="match status" value="1"/>
</dbReference>
<evidence type="ECO:0000259" key="6">
    <source>
        <dbReference type="Pfam" id="PF22939"/>
    </source>
</evidence>
<evidence type="ECO:0000313" key="9">
    <source>
        <dbReference type="Proteomes" id="UP001391051"/>
    </source>
</evidence>
<dbReference type="PANTHER" id="PTHR10039:SF16">
    <property type="entry name" value="GPI INOSITOL-DEACYLASE"/>
    <property type="match status" value="1"/>
</dbReference>
<feature type="domain" description="GPI inositol-deacylase winged helix" evidence="6">
    <location>
        <begin position="627"/>
        <end position="707"/>
    </location>
</feature>
<keyword evidence="4" id="KW-0472">Membrane</keyword>
<comment type="caution">
    <text evidence="8">The sequence shown here is derived from an EMBL/GenBank/DDBJ whole genome shotgun (WGS) entry which is preliminary data.</text>
</comment>
<gene>
    <name evidence="8" type="ORF">PG986_010227</name>
</gene>
<dbReference type="InterPro" id="IPR001680">
    <property type="entry name" value="WD40_rpt"/>
</dbReference>
<organism evidence="8 9">
    <name type="scientific">Apiospora aurea</name>
    <dbReference type="NCBI Taxonomy" id="335848"/>
    <lineage>
        <taxon>Eukaryota</taxon>
        <taxon>Fungi</taxon>
        <taxon>Dikarya</taxon>
        <taxon>Ascomycota</taxon>
        <taxon>Pezizomycotina</taxon>
        <taxon>Sordariomycetes</taxon>
        <taxon>Xylariomycetidae</taxon>
        <taxon>Amphisphaeriales</taxon>
        <taxon>Apiosporaceae</taxon>
        <taxon>Apiospora</taxon>
    </lineage>
</organism>
<keyword evidence="4" id="KW-0813">Transport</keyword>